<dbReference type="NCBIfam" id="TIGR00229">
    <property type="entry name" value="sensory_box"/>
    <property type="match status" value="3"/>
</dbReference>
<gene>
    <name evidence="3" type="ORF">RG963_03505</name>
</gene>
<dbReference type="Gene3D" id="3.30.450.40">
    <property type="match status" value="1"/>
</dbReference>
<dbReference type="SMART" id="SM00086">
    <property type="entry name" value="PAC"/>
    <property type="match status" value="2"/>
</dbReference>
<keyword evidence="4" id="KW-1185">Reference proteome</keyword>
<dbReference type="PROSITE" id="PS50112">
    <property type="entry name" value="PAS"/>
    <property type="match status" value="2"/>
</dbReference>
<feature type="domain" description="PAC" evidence="2">
    <location>
        <begin position="607"/>
        <end position="659"/>
    </location>
</feature>
<dbReference type="SUPFAM" id="SSF55781">
    <property type="entry name" value="GAF domain-like"/>
    <property type="match status" value="1"/>
</dbReference>
<dbReference type="SMART" id="SM00387">
    <property type="entry name" value="HATPase_c"/>
    <property type="match status" value="1"/>
</dbReference>
<comment type="caution">
    <text evidence="3">The sequence shown here is derived from an EMBL/GenBank/DDBJ whole genome shotgun (WGS) entry which is preliminary data.</text>
</comment>
<protein>
    <submittedName>
        <fullName evidence="3">PAS domain S-box protein</fullName>
    </submittedName>
</protein>
<feature type="domain" description="PAS" evidence="1">
    <location>
        <begin position="531"/>
        <end position="589"/>
    </location>
</feature>
<dbReference type="InterPro" id="IPR003594">
    <property type="entry name" value="HATPase_dom"/>
</dbReference>
<evidence type="ECO:0000313" key="4">
    <source>
        <dbReference type="Proteomes" id="UP001246244"/>
    </source>
</evidence>
<dbReference type="Gene3D" id="3.30.450.20">
    <property type="entry name" value="PAS domain"/>
    <property type="match status" value="4"/>
</dbReference>
<dbReference type="InterPro" id="IPR000014">
    <property type="entry name" value="PAS"/>
</dbReference>
<dbReference type="InterPro" id="IPR011495">
    <property type="entry name" value="Sig_transdc_His_kin_sub2_dim/P"/>
</dbReference>
<dbReference type="CDD" id="cd00130">
    <property type="entry name" value="PAS"/>
    <property type="match status" value="2"/>
</dbReference>
<dbReference type="SMART" id="SM00091">
    <property type="entry name" value="PAS"/>
    <property type="match status" value="4"/>
</dbReference>
<dbReference type="SUPFAM" id="SSF55785">
    <property type="entry name" value="PYP-like sensor domain (PAS domain)"/>
    <property type="match status" value="3"/>
</dbReference>
<dbReference type="Gene3D" id="3.30.565.10">
    <property type="entry name" value="Histidine kinase-like ATPase, C-terminal domain"/>
    <property type="match status" value="1"/>
</dbReference>
<dbReference type="Pfam" id="PF08448">
    <property type="entry name" value="PAS_4"/>
    <property type="match status" value="1"/>
</dbReference>
<feature type="domain" description="PAC" evidence="2">
    <location>
        <begin position="349"/>
        <end position="401"/>
    </location>
</feature>
<sequence>MREFLLNSPDPLLRTGKEGIILYANKAGKSLLEVLKSQVRDKVPVEILDTVRKVALRKKPAQTELKAGEKTYSITFTPLRAGEGIILCASDITPLKQTKEKLLLRKMEHEAFSRIAELSLKNQDFQTLLNEALPLVTAALRVEYCNILKLMPDGNFLFERGIGWKPEDTGKIIKKDLVSRAGYTVLSKRPILLEKLDRKNSIRTMGFEGYQDIMSGISVLIGSVEKPYGVLTVHSAKKEKFTEEDAHFLNSVAILISLTVERKEVEDAHRDKVYFLETLLDTIPAPVFYKDLKGVYQGCNELFAKMILGCSKEKVTGHSMNELSEAIPAGFGEVYKRMDMRLFQKRGSQVYESKVICSDGLTRDFIFNKATYKSCCGAAEGLIGVMLDITGRKKTEEKLQTSEERYRHIAEQTGQLIYDIELKNGHVEWAGAVTELTGYSYKEIENLDFYDWLEHIHPEDRKRVQQSFKKCWNTGEKFHEEFRFRRKDRSYFCVKNKGVYLRDGEDRVCRALGVMEDVTEIKQSSEKLKENEELYRSFLQNFKGISFKLDRNFVPIFIEGVIEEISGYAEEDFISGRIYMFDLIVPEDRLILNLSRKKMISSPNSIMEHEYRLRQKDGTVKWVHEVIHNVCNASGETLFIQGYAYDITQRKKVEETLAKAEEIGMREIHHRIKNNLQVVSSLLSLQAEKFKDQEVIEAFRESENRVVSMSIIHEELYKSEGSTSIDFAEYLRKLTTDILHSYRVRNEQVKLLLDVDSTFLGIDTAIPLGIVINELFSNSLKYAFPRGSEGEIRISLYRHEAEGQKTGFAEATRKKVSETSSRFTLTYSDDGGCFPGNVDFENPGTLGLQLVNALVEQINGTIELEKENETKFTLRFEDKLPL</sequence>
<dbReference type="EMBL" id="JAVKPK010000009">
    <property type="protein sequence ID" value="MDR7664867.1"/>
    <property type="molecule type" value="Genomic_DNA"/>
</dbReference>
<dbReference type="PROSITE" id="PS50113">
    <property type="entry name" value="PAC"/>
    <property type="match status" value="3"/>
</dbReference>
<evidence type="ECO:0000259" key="1">
    <source>
        <dbReference type="PROSITE" id="PS50112"/>
    </source>
</evidence>
<dbReference type="Proteomes" id="UP001246244">
    <property type="component" value="Unassembled WGS sequence"/>
</dbReference>
<dbReference type="InterPro" id="IPR035965">
    <property type="entry name" value="PAS-like_dom_sf"/>
</dbReference>
<dbReference type="PANTHER" id="PTHR43065:SF23">
    <property type="entry name" value="SENSOR HISTIDINE KINASE PDTAS"/>
    <property type="match status" value="1"/>
</dbReference>
<dbReference type="InterPro" id="IPR013655">
    <property type="entry name" value="PAS_fold_3"/>
</dbReference>
<evidence type="ECO:0000313" key="3">
    <source>
        <dbReference type="EMBL" id="MDR7664867.1"/>
    </source>
</evidence>
<dbReference type="InterPro" id="IPR013656">
    <property type="entry name" value="PAS_4"/>
</dbReference>
<dbReference type="InterPro" id="IPR029016">
    <property type="entry name" value="GAF-like_dom_sf"/>
</dbReference>
<dbReference type="InterPro" id="IPR036890">
    <property type="entry name" value="HATPase_C_sf"/>
</dbReference>
<accession>A0ABU2CYP3</accession>
<dbReference type="InterPro" id="IPR000700">
    <property type="entry name" value="PAS-assoc_C"/>
</dbReference>
<dbReference type="SMART" id="SM00065">
    <property type="entry name" value="GAF"/>
    <property type="match status" value="1"/>
</dbReference>
<feature type="domain" description="PAS" evidence="1">
    <location>
        <begin position="402"/>
        <end position="475"/>
    </location>
</feature>
<dbReference type="InterPro" id="IPR003018">
    <property type="entry name" value="GAF"/>
</dbReference>
<dbReference type="Pfam" id="PF13185">
    <property type="entry name" value="GAF_2"/>
    <property type="match status" value="1"/>
</dbReference>
<dbReference type="InterPro" id="IPR001610">
    <property type="entry name" value="PAC"/>
</dbReference>
<dbReference type="Pfam" id="PF07568">
    <property type="entry name" value="HisKA_2"/>
    <property type="match status" value="1"/>
</dbReference>
<organism evidence="3 4">
    <name type="scientific">Methanosarcina baikalica</name>
    <dbReference type="NCBI Taxonomy" id="3073890"/>
    <lineage>
        <taxon>Archaea</taxon>
        <taxon>Methanobacteriati</taxon>
        <taxon>Methanobacteriota</taxon>
        <taxon>Stenosarchaea group</taxon>
        <taxon>Methanomicrobia</taxon>
        <taxon>Methanosarcinales</taxon>
        <taxon>Methanosarcinaceae</taxon>
        <taxon>Methanosarcina</taxon>
    </lineage>
</organism>
<reference evidence="4" key="1">
    <citation type="submission" date="2023-07" db="EMBL/GenBank/DDBJ databases">
        <title>Whole-genome sequencing of a new Methanosarcina sp. Z-7115.</title>
        <authorList>
            <person name="Zhilina T.N."/>
            <person name="Merkel A.Y."/>
        </authorList>
    </citation>
    <scope>NUCLEOTIDE SEQUENCE [LARGE SCALE GENOMIC DNA]</scope>
    <source>
        <strain evidence="4">Z-7115</strain>
    </source>
</reference>
<evidence type="ECO:0000259" key="2">
    <source>
        <dbReference type="PROSITE" id="PS50113"/>
    </source>
</evidence>
<dbReference type="SUPFAM" id="SSF55874">
    <property type="entry name" value="ATPase domain of HSP90 chaperone/DNA topoisomerase II/histidine kinase"/>
    <property type="match status" value="1"/>
</dbReference>
<dbReference type="Pfam" id="PF02518">
    <property type="entry name" value="HATPase_c"/>
    <property type="match status" value="1"/>
</dbReference>
<dbReference type="Pfam" id="PF08447">
    <property type="entry name" value="PAS_3"/>
    <property type="match status" value="2"/>
</dbReference>
<name>A0ABU2CYP3_9EURY</name>
<dbReference type="PANTHER" id="PTHR43065">
    <property type="entry name" value="SENSOR HISTIDINE KINASE"/>
    <property type="match status" value="1"/>
</dbReference>
<dbReference type="RefSeq" id="WP_310574894.1">
    <property type="nucleotide sequence ID" value="NZ_JAVKPK010000009.1"/>
</dbReference>
<proteinExistence type="predicted"/>
<feature type="domain" description="PAC" evidence="2">
    <location>
        <begin position="478"/>
        <end position="530"/>
    </location>
</feature>